<evidence type="ECO:0000313" key="5">
    <source>
        <dbReference type="EMBL" id="EAU48445.1"/>
    </source>
</evidence>
<dbReference type="EMBL" id="AATQ01000001">
    <property type="protein sequence ID" value="EAU48445.1"/>
    <property type="molecule type" value="Genomic_DNA"/>
</dbReference>
<dbReference type="PANTHER" id="PTHR43712">
    <property type="entry name" value="PUTATIVE (AFU_ORTHOLOGUE AFUA_4G14580)-RELATED"/>
    <property type="match status" value="1"/>
</dbReference>
<evidence type="ECO:0000313" key="6">
    <source>
        <dbReference type="Proteomes" id="UP000006230"/>
    </source>
</evidence>
<dbReference type="GO" id="GO:0008171">
    <property type="term" value="F:O-methyltransferase activity"/>
    <property type="evidence" value="ECO:0007669"/>
    <property type="project" value="InterPro"/>
</dbReference>
<dbReference type="AlphaFoldDB" id="Q0FWV7"/>
<dbReference type="InterPro" id="IPR029063">
    <property type="entry name" value="SAM-dependent_MTases_sf"/>
</dbReference>
<organism evidence="5 6">
    <name type="scientific">Salipiger bermudensis (strain DSM 26914 / JCM 13377 / KCTC 12554 / HTCC2601)</name>
    <name type="common">Pelagibaca bermudensis</name>
    <dbReference type="NCBI Taxonomy" id="314265"/>
    <lineage>
        <taxon>Bacteria</taxon>
        <taxon>Pseudomonadati</taxon>
        <taxon>Pseudomonadota</taxon>
        <taxon>Alphaproteobacteria</taxon>
        <taxon>Rhodobacterales</taxon>
        <taxon>Roseobacteraceae</taxon>
        <taxon>Salipiger</taxon>
    </lineage>
</organism>
<dbReference type="SUPFAM" id="SSF53335">
    <property type="entry name" value="S-adenosyl-L-methionine-dependent methyltransferases"/>
    <property type="match status" value="1"/>
</dbReference>
<keyword evidence="1 5" id="KW-0489">Methyltransferase</keyword>
<reference evidence="5 6" key="1">
    <citation type="journal article" date="2010" name="J. Bacteriol.">
        <title>Genome sequences of Pelagibaca bermudensis HTCC2601T and Maritimibacter alkaliphilus HTCC2654T, the type strains of two marine Roseobacter genera.</title>
        <authorList>
            <person name="Thrash J.C."/>
            <person name="Cho J.C."/>
            <person name="Ferriera S."/>
            <person name="Johnson J."/>
            <person name="Vergin K.L."/>
            <person name="Giovannoni S.J."/>
        </authorList>
    </citation>
    <scope>NUCLEOTIDE SEQUENCE [LARGE SCALE GENOMIC DNA]</scope>
    <source>
        <strain evidence="6">DSM 26914 / JCM 13377 / KCTC 12554 / HTCC2601</strain>
    </source>
</reference>
<dbReference type="PANTHER" id="PTHR43712:SF2">
    <property type="entry name" value="O-METHYLTRANSFERASE CICE"/>
    <property type="match status" value="1"/>
</dbReference>
<dbReference type="HOGENOM" id="CLU_005533_4_0_5"/>
<feature type="domain" description="O-methyltransferase C-terminal" evidence="4">
    <location>
        <begin position="144"/>
        <end position="253"/>
    </location>
</feature>
<dbReference type="GO" id="GO:0032259">
    <property type="term" value="P:methylation"/>
    <property type="evidence" value="ECO:0007669"/>
    <property type="project" value="UniProtKB-KW"/>
</dbReference>
<dbReference type="CDD" id="cd02440">
    <property type="entry name" value="AdoMet_MTases"/>
    <property type="match status" value="1"/>
</dbReference>
<evidence type="ECO:0000259" key="4">
    <source>
        <dbReference type="Pfam" id="PF00891"/>
    </source>
</evidence>
<dbReference type="Gene3D" id="3.40.50.150">
    <property type="entry name" value="Vaccinia Virus protein VP39"/>
    <property type="match status" value="1"/>
</dbReference>
<keyword evidence="2 5" id="KW-0808">Transferase</keyword>
<accession>Q0FWV7</accession>
<evidence type="ECO:0000256" key="3">
    <source>
        <dbReference type="ARBA" id="ARBA00022691"/>
    </source>
</evidence>
<evidence type="ECO:0000256" key="1">
    <source>
        <dbReference type="ARBA" id="ARBA00022603"/>
    </source>
</evidence>
<keyword evidence="3" id="KW-0949">S-adenosyl-L-methionine</keyword>
<comment type="caution">
    <text evidence="5">The sequence shown here is derived from an EMBL/GenBank/DDBJ whole genome shotgun (WGS) entry which is preliminary data.</text>
</comment>
<sequence>MLDEVPALSALRAALHHRLFDRLPAPGPRPEEAWTVQILSERGALRATDAGWRPSPPMAELLRAREDLAALVEFTALAACDMLRHGPALSSGVQAFQSRAETFGFFRYERARGTGAAQIEDTAPWVAYVTALSRREAPVLAPLMPLEGCTRLLEIGGNTGVMAEALLARHRSLHATVLDLPAVCQLGRARMKTAPEPRLSFLPGDARDTAWPEADAVLFKSVLHDWAPEEARGFLEKAAMHLPPGGRLIVCERGALADEPIPSGLAAAANLVFGPFYRPPTVYRGWMEAAGLRPLPPLSARLDMTFHVTAAEKPA</sequence>
<gene>
    <name evidence="5" type="ORF">R2601_02693</name>
</gene>
<dbReference type="PROSITE" id="PS51683">
    <property type="entry name" value="SAM_OMT_II"/>
    <property type="match status" value="1"/>
</dbReference>
<dbReference type="InterPro" id="IPR016461">
    <property type="entry name" value="COMT-like"/>
</dbReference>
<name>Q0FWV7_SALBH</name>
<keyword evidence="6" id="KW-1185">Reference proteome</keyword>
<proteinExistence type="predicted"/>
<dbReference type="Proteomes" id="UP000006230">
    <property type="component" value="Unassembled WGS sequence"/>
</dbReference>
<dbReference type="InterPro" id="IPR001077">
    <property type="entry name" value="COMT_C"/>
</dbReference>
<protein>
    <submittedName>
        <fullName evidence="5">O-methyltransferase family protein</fullName>
    </submittedName>
</protein>
<dbReference type="Pfam" id="PF00891">
    <property type="entry name" value="Methyltransf_2"/>
    <property type="match status" value="1"/>
</dbReference>
<dbReference type="eggNOG" id="COG2226">
    <property type="taxonomic scope" value="Bacteria"/>
</dbReference>
<dbReference type="STRING" id="314265.R2601_02693"/>
<evidence type="ECO:0000256" key="2">
    <source>
        <dbReference type="ARBA" id="ARBA00022679"/>
    </source>
</evidence>